<dbReference type="Pfam" id="PF01934">
    <property type="entry name" value="HepT-like"/>
    <property type="match status" value="1"/>
</dbReference>
<dbReference type="EMBL" id="SLUN01000013">
    <property type="protein sequence ID" value="TCL68463.1"/>
    <property type="molecule type" value="Genomic_DNA"/>
</dbReference>
<dbReference type="RefSeq" id="WP_132014454.1">
    <property type="nucleotide sequence ID" value="NZ_SLUN01000013.1"/>
</dbReference>
<sequence>MVDSNLLKNKLAQLADYLADLQDSQTVSLDLYRNDKKTRRYIERTLHLAIECCLDIGSHIIADNGWREPVDNKDVFAVLAENGVFSQELVPRLQKMAQFRNVLVHDYAKIDPDIVYRVLTQNLPDIREFIRAVERLL</sequence>
<gene>
    <name evidence="5" type="ORF">EDC14_10132</name>
</gene>
<dbReference type="InterPro" id="IPR008201">
    <property type="entry name" value="HepT-like"/>
</dbReference>
<keyword evidence="1" id="KW-1277">Toxin-antitoxin system</keyword>
<comment type="caution">
    <text evidence="5">The sequence shown here is derived from an EMBL/GenBank/DDBJ whole genome shotgun (WGS) entry which is preliminary data.</text>
</comment>
<dbReference type="PANTHER" id="PTHR33397:SF5">
    <property type="entry name" value="RNASE YUTE-RELATED"/>
    <property type="match status" value="1"/>
</dbReference>
<dbReference type="GO" id="GO:0016787">
    <property type="term" value="F:hydrolase activity"/>
    <property type="evidence" value="ECO:0007669"/>
    <property type="project" value="UniProtKB-KW"/>
</dbReference>
<reference evidence="5 6" key="1">
    <citation type="submission" date="2019-03" db="EMBL/GenBank/DDBJ databases">
        <title>Genomic Encyclopedia of Type Strains, Phase IV (KMG-IV): sequencing the most valuable type-strain genomes for metagenomic binning, comparative biology and taxonomic classification.</title>
        <authorList>
            <person name="Goeker M."/>
        </authorList>
    </citation>
    <scope>NUCLEOTIDE SEQUENCE [LARGE SCALE GENOMIC DNA]</scope>
    <source>
        <strain evidence="5 6">LX-B</strain>
    </source>
</reference>
<dbReference type="GO" id="GO:0004540">
    <property type="term" value="F:RNA nuclease activity"/>
    <property type="evidence" value="ECO:0007669"/>
    <property type="project" value="InterPro"/>
</dbReference>
<keyword evidence="2" id="KW-0540">Nuclease</keyword>
<comment type="similarity">
    <text evidence="4">Belongs to the HepT RNase toxin family.</text>
</comment>
<evidence type="ECO:0000313" key="6">
    <source>
        <dbReference type="Proteomes" id="UP000295008"/>
    </source>
</evidence>
<name>A0A4R1RQ02_HYDET</name>
<protein>
    <submittedName>
        <fullName evidence="5">Uncharacterized protein YutE (UPF0331/DUF86 family)</fullName>
    </submittedName>
</protein>
<dbReference type="NCBIfam" id="NF047751">
    <property type="entry name" value="HepT_toxin"/>
    <property type="match status" value="1"/>
</dbReference>
<dbReference type="PANTHER" id="PTHR33397">
    <property type="entry name" value="UPF0331 PROTEIN YUTE"/>
    <property type="match status" value="1"/>
</dbReference>
<evidence type="ECO:0000256" key="1">
    <source>
        <dbReference type="ARBA" id="ARBA00022649"/>
    </source>
</evidence>
<dbReference type="Proteomes" id="UP000295008">
    <property type="component" value="Unassembled WGS sequence"/>
</dbReference>
<proteinExistence type="inferred from homology"/>
<evidence type="ECO:0000313" key="5">
    <source>
        <dbReference type="EMBL" id="TCL68463.1"/>
    </source>
</evidence>
<dbReference type="Gene3D" id="1.20.120.580">
    <property type="entry name" value="bsu32300-like"/>
    <property type="match status" value="1"/>
</dbReference>
<dbReference type="AlphaFoldDB" id="A0A4R1RQ02"/>
<evidence type="ECO:0000256" key="3">
    <source>
        <dbReference type="ARBA" id="ARBA00022801"/>
    </source>
</evidence>
<accession>A0A4R1RQ02</accession>
<dbReference type="InterPro" id="IPR037038">
    <property type="entry name" value="HepT-like_sf"/>
</dbReference>
<dbReference type="OrthoDB" id="9796612at2"/>
<keyword evidence="6" id="KW-1185">Reference proteome</keyword>
<organism evidence="5 6">
    <name type="scientific">Hydrogenispora ethanolica</name>
    <dbReference type="NCBI Taxonomy" id="1082276"/>
    <lineage>
        <taxon>Bacteria</taxon>
        <taxon>Bacillati</taxon>
        <taxon>Bacillota</taxon>
        <taxon>Hydrogenispora</taxon>
    </lineage>
</organism>
<evidence type="ECO:0000256" key="4">
    <source>
        <dbReference type="ARBA" id="ARBA00024207"/>
    </source>
</evidence>
<dbReference type="GO" id="GO:0110001">
    <property type="term" value="C:toxin-antitoxin complex"/>
    <property type="evidence" value="ECO:0007669"/>
    <property type="project" value="InterPro"/>
</dbReference>
<evidence type="ECO:0000256" key="2">
    <source>
        <dbReference type="ARBA" id="ARBA00022722"/>
    </source>
</evidence>
<keyword evidence="3" id="KW-0378">Hydrolase</keyword>
<dbReference type="InterPro" id="IPR052379">
    <property type="entry name" value="Type_VII_TA_RNase"/>
</dbReference>